<dbReference type="Proteomes" id="UP000642748">
    <property type="component" value="Unassembled WGS sequence"/>
</dbReference>
<keyword evidence="3" id="KW-1185">Reference proteome</keyword>
<accession>A0A8J3QY10</accession>
<organism evidence="2 3">
    <name type="scientific">Rugosimonospora africana</name>
    <dbReference type="NCBI Taxonomy" id="556532"/>
    <lineage>
        <taxon>Bacteria</taxon>
        <taxon>Bacillati</taxon>
        <taxon>Actinomycetota</taxon>
        <taxon>Actinomycetes</taxon>
        <taxon>Micromonosporales</taxon>
        <taxon>Micromonosporaceae</taxon>
        <taxon>Rugosimonospora</taxon>
    </lineage>
</organism>
<dbReference type="EMBL" id="BONZ01000075">
    <property type="protein sequence ID" value="GIH18963.1"/>
    <property type="molecule type" value="Genomic_DNA"/>
</dbReference>
<dbReference type="AlphaFoldDB" id="A0A8J3QY10"/>
<sequence>MTQFQFPPRSSRGAILGFTWSQMTTTVLGVLAGVVALNLVLAGRRPAGLGMVALAAVLITAGLLRLRGRRVTEWAPVICGALVQGALRQDRYRGGPFAASDTFMDLPGPAAGYVWLPAVAADGTTEIGLLHHPRERTVTAALSCAGTNLLLADTSVQEQRLVDWAQVLNILGTEYADAGLVRWSLCSRAVPDIGNRAQRFLANRAVDTTSVAYRSLAELTAAAAAAAQRHEIYLAVVFDTARMSGQISDAGGTDAAIATVVLDKLAGIETTVADAGVGTRGWLSPRAYAAVLRTQYDPADQEVVDLRGGAFGGVAAGADPRLGGPVAAETVGWSTYRHDSGVSRALWVAQMPRQLVGGTWLTPLYTRTTCRRTVTLVAQPIPAALAAFASRREQVNRAGDEVTRRKMRLVRTARDAQEAQAVAQIDREQASGHVRYRYALLVTVTAQDGEALERDVRQVKRLLSRAGCEAVTLYGEQDQAFAAGALPLARGLKPVRGWSA</sequence>
<reference evidence="2" key="1">
    <citation type="submission" date="2021-01" db="EMBL/GenBank/DDBJ databases">
        <title>Whole genome shotgun sequence of Rugosimonospora africana NBRC 104875.</title>
        <authorList>
            <person name="Komaki H."/>
            <person name="Tamura T."/>
        </authorList>
    </citation>
    <scope>NUCLEOTIDE SEQUENCE</scope>
    <source>
        <strain evidence="2">NBRC 104875</strain>
    </source>
</reference>
<dbReference type="NCBIfam" id="NF042935">
    <property type="entry name" value="SCO6880_fam"/>
    <property type="match status" value="1"/>
</dbReference>
<name>A0A8J3QY10_9ACTN</name>
<comment type="caution">
    <text evidence="2">The sequence shown here is derived from an EMBL/GenBank/DDBJ whole genome shotgun (WGS) entry which is preliminary data.</text>
</comment>
<feature type="transmembrane region" description="Helical" evidence="1">
    <location>
        <begin position="47"/>
        <end position="66"/>
    </location>
</feature>
<evidence type="ECO:0000313" key="2">
    <source>
        <dbReference type="EMBL" id="GIH18963.1"/>
    </source>
</evidence>
<keyword evidence="1" id="KW-0472">Membrane</keyword>
<dbReference type="RefSeq" id="WP_203922450.1">
    <property type="nucleotide sequence ID" value="NZ_BONZ01000075.1"/>
</dbReference>
<protein>
    <recommendedName>
        <fullName evidence="4">PrgI family protein</fullName>
    </recommendedName>
</protein>
<gene>
    <name evidence="2" type="ORF">Raf01_71350</name>
</gene>
<evidence type="ECO:0008006" key="4">
    <source>
        <dbReference type="Google" id="ProtNLM"/>
    </source>
</evidence>
<dbReference type="InterPro" id="IPR049978">
    <property type="entry name" value="SCO6880-like"/>
</dbReference>
<keyword evidence="1" id="KW-1133">Transmembrane helix</keyword>
<keyword evidence="1" id="KW-0812">Transmembrane</keyword>
<evidence type="ECO:0000256" key="1">
    <source>
        <dbReference type="SAM" id="Phobius"/>
    </source>
</evidence>
<evidence type="ECO:0000313" key="3">
    <source>
        <dbReference type="Proteomes" id="UP000642748"/>
    </source>
</evidence>
<proteinExistence type="predicted"/>
<feature type="transmembrane region" description="Helical" evidence="1">
    <location>
        <begin position="20"/>
        <end position="41"/>
    </location>
</feature>